<comment type="caution">
    <text evidence="8">The sequence shown here is derived from an EMBL/GenBank/DDBJ whole genome shotgun (WGS) entry which is preliminary data.</text>
</comment>
<evidence type="ECO:0000256" key="3">
    <source>
        <dbReference type="ARBA" id="ARBA00022679"/>
    </source>
</evidence>
<reference evidence="8 9" key="1">
    <citation type="submission" date="2019-10" db="EMBL/GenBank/DDBJ databases">
        <title>Rudanella paleaurantiibacter sp. nov., isolated from sludge.</title>
        <authorList>
            <person name="Xu S.Q."/>
        </authorList>
    </citation>
    <scope>NUCLEOTIDE SEQUENCE [LARGE SCALE GENOMIC DNA]</scope>
    <source>
        <strain evidence="8 9">HX-22-17</strain>
    </source>
</reference>
<evidence type="ECO:0000313" key="9">
    <source>
        <dbReference type="Proteomes" id="UP000488299"/>
    </source>
</evidence>
<keyword evidence="9" id="KW-1185">Reference proteome</keyword>
<evidence type="ECO:0000256" key="1">
    <source>
        <dbReference type="ARBA" id="ARBA00005189"/>
    </source>
</evidence>
<sequence length="257" mass="29899">MSFVFSNPMRLLYTIWCALLFAILFTLFFPFIFLCIQWDSTRRYAQEAVRLMGQCFFFLIGMPIRVDWRFRPDAKQAYVYCANHFSYFDIAVTGVVVPGFYAFIGKKGVKKIPLFGYMFARLHIMVDREAARSRAYSLAKSIRVLKEGRSIIIFPEGGILTKEPPKMAYPFKDGAFIMAIQQQVPIVPMTLVNNHYILPDESPIRMRWSPVKVVFHEPIPTTGLTPNDLDQLKEQTFRIIDNELHSQWAKTIPYESR</sequence>
<dbReference type="InterPro" id="IPR002123">
    <property type="entry name" value="Plipid/glycerol_acylTrfase"/>
</dbReference>
<dbReference type="PANTHER" id="PTHR10434">
    <property type="entry name" value="1-ACYL-SN-GLYCEROL-3-PHOSPHATE ACYLTRANSFERASE"/>
    <property type="match status" value="1"/>
</dbReference>
<keyword evidence="6" id="KW-0472">Membrane</keyword>
<dbReference type="Pfam" id="PF01553">
    <property type="entry name" value="Acyltransferase"/>
    <property type="match status" value="1"/>
</dbReference>
<feature type="transmembrane region" description="Helical" evidence="6">
    <location>
        <begin position="48"/>
        <end position="66"/>
    </location>
</feature>
<dbReference type="EMBL" id="WELI01000005">
    <property type="protein sequence ID" value="KAB7730458.1"/>
    <property type="molecule type" value="Genomic_DNA"/>
</dbReference>
<accession>A0A7J5TZ83</accession>
<dbReference type="GO" id="GO:0003841">
    <property type="term" value="F:1-acylglycerol-3-phosphate O-acyltransferase activity"/>
    <property type="evidence" value="ECO:0007669"/>
    <property type="project" value="TreeGrafter"/>
</dbReference>
<keyword evidence="4" id="KW-0443">Lipid metabolism</keyword>
<feature type="domain" description="Phospholipid/glycerol acyltransferase" evidence="7">
    <location>
        <begin position="78"/>
        <end position="194"/>
    </location>
</feature>
<keyword evidence="2" id="KW-0444">Lipid biosynthesis</keyword>
<keyword evidence="6" id="KW-1133">Transmembrane helix</keyword>
<gene>
    <name evidence="8" type="ORF">F5984_15040</name>
</gene>
<name>A0A7J5TZ83_9BACT</name>
<dbReference type="SMART" id="SM00563">
    <property type="entry name" value="PlsC"/>
    <property type="match status" value="1"/>
</dbReference>
<evidence type="ECO:0000313" key="8">
    <source>
        <dbReference type="EMBL" id="KAB7730458.1"/>
    </source>
</evidence>
<comment type="pathway">
    <text evidence="1">Lipid metabolism.</text>
</comment>
<dbReference type="GO" id="GO:0006654">
    <property type="term" value="P:phosphatidic acid biosynthetic process"/>
    <property type="evidence" value="ECO:0007669"/>
    <property type="project" value="TreeGrafter"/>
</dbReference>
<organism evidence="8 9">
    <name type="scientific">Rudanella paleaurantiibacter</name>
    <dbReference type="NCBI Taxonomy" id="2614655"/>
    <lineage>
        <taxon>Bacteria</taxon>
        <taxon>Pseudomonadati</taxon>
        <taxon>Bacteroidota</taxon>
        <taxon>Cytophagia</taxon>
        <taxon>Cytophagales</taxon>
        <taxon>Cytophagaceae</taxon>
        <taxon>Rudanella</taxon>
    </lineage>
</organism>
<keyword evidence="6" id="KW-0812">Transmembrane</keyword>
<dbReference type="PANTHER" id="PTHR10434:SF64">
    <property type="entry name" value="1-ACYL-SN-GLYCEROL-3-PHOSPHATE ACYLTRANSFERASE-RELATED"/>
    <property type="match status" value="1"/>
</dbReference>
<evidence type="ECO:0000259" key="7">
    <source>
        <dbReference type="SMART" id="SM00563"/>
    </source>
</evidence>
<protein>
    <submittedName>
        <fullName evidence="8">1-acyl-sn-glycerol-3-phosphate acyltransferase</fullName>
    </submittedName>
</protein>
<evidence type="ECO:0000256" key="2">
    <source>
        <dbReference type="ARBA" id="ARBA00022516"/>
    </source>
</evidence>
<dbReference type="SUPFAM" id="SSF69593">
    <property type="entry name" value="Glycerol-3-phosphate (1)-acyltransferase"/>
    <property type="match status" value="1"/>
</dbReference>
<evidence type="ECO:0000256" key="4">
    <source>
        <dbReference type="ARBA" id="ARBA00023098"/>
    </source>
</evidence>
<feature type="transmembrane region" description="Helical" evidence="6">
    <location>
        <begin position="12"/>
        <end position="36"/>
    </location>
</feature>
<evidence type="ECO:0000256" key="5">
    <source>
        <dbReference type="ARBA" id="ARBA00023315"/>
    </source>
</evidence>
<dbReference type="Proteomes" id="UP000488299">
    <property type="component" value="Unassembled WGS sequence"/>
</dbReference>
<keyword evidence="5 8" id="KW-0012">Acyltransferase</keyword>
<dbReference type="AlphaFoldDB" id="A0A7J5TZ83"/>
<proteinExistence type="predicted"/>
<evidence type="ECO:0000256" key="6">
    <source>
        <dbReference type="SAM" id="Phobius"/>
    </source>
</evidence>
<feature type="transmembrane region" description="Helical" evidence="6">
    <location>
        <begin position="86"/>
        <end position="104"/>
    </location>
</feature>
<dbReference type="CDD" id="cd07989">
    <property type="entry name" value="LPLAT_AGPAT-like"/>
    <property type="match status" value="1"/>
</dbReference>
<keyword evidence="3 8" id="KW-0808">Transferase</keyword>